<organism evidence="1 2">
    <name type="scientific">Pseudanabaena frigida</name>
    <dbReference type="NCBI Taxonomy" id="945775"/>
    <lineage>
        <taxon>Bacteria</taxon>
        <taxon>Bacillati</taxon>
        <taxon>Cyanobacteriota</taxon>
        <taxon>Cyanophyceae</taxon>
        <taxon>Pseudanabaenales</taxon>
        <taxon>Pseudanabaenaceae</taxon>
        <taxon>Pseudanabaena</taxon>
    </lineage>
</organism>
<gene>
    <name evidence="1" type="ORF">DCF19_07180</name>
</gene>
<sequence>MTTQLTATEIQNISQLLQDYAPAQKTLNLLNETNGDLEKSFEELWTELHGKQDFSQTKLWQSTVNVFRQELCGKEGFQNQVKEYNKNPTSAPLLTGLVVSVVHSVGVPIDPAIATVVVLYILKVGINIFCDYINPEVTKK</sequence>
<accession>A0A2W4WGQ0</accession>
<evidence type="ECO:0000313" key="1">
    <source>
        <dbReference type="EMBL" id="PZO42367.1"/>
    </source>
</evidence>
<reference evidence="1 2" key="1">
    <citation type="submission" date="2018-04" db="EMBL/GenBank/DDBJ databases">
        <authorList>
            <person name="Go L.Y."/>
            <person name="Mitchell J.A."/>
        </authorList>
    </citation>
    <scope>NUCLEOTIDE SEQUENCE [LARGE SCALE GENOMIC DNA]</scope>
    <source>
        <strain evidence="1">ULC066bin1</strain>
    </source>
</reference>
<dbReference type="EMBL" id="QBML01000007">
    <property type="protein sequence ID" value="PZO42367.1"/>
    <property type="molecule type" value="Genomic_DNA"/>
</dbReference>
<proteinExistence type="predicted"/>
<protein>
    <submittedName>
        <fullName evidence="1">Uncharacterized protein</fullName>
    </submittedName>
</protein>
<dbReference type="Proteomes" id="UP000249467">
    <property type="component" value="Unassembled WGS sequence"/>
</dbReference>
<reference evidence="1 2" key="2">
    <citation type="submission" date="2018-06" db="EMBL/GenBank/DDBJ databases">
        <title>Metagenomic assembly of (sub)arctic Cyanobacteria and their associated microbiome from non-axenic cultures.</title>
        <authorList>
            <person name="Baurain D."/>
        </authorList>
    </citation>
    <scope>NUCLEOTIDE SEQUENCE [LARGE SCALE GENOMIC DNA]</scope>
    <source>
        <strain evidence="1">ULC066bin1</strain>
    </source>
</reference>
<dbReference type="AlphaFoldDB" id="A0A2W4WGQ0"/>
<name>A0A2W4WGQ0_9CYAN</name>
<evidence type="ECO:0000313" key="2">
    <source>
        <dbReference type="Proteomes" id="UP000249467"/>
    </source>
</evidence>
<comment type="caution">
    <text evidence="1">The sequence shown here is derived from an EMBL/GenBank/DDBJ whole genome shotgun (WGS) entry which is preliminary data.</text>
</comment>